<gene>
    <name evidence="3" type="ordered locus">mll9173</name>
</gene>
<dbReference type="Gene3D" id="2.40.10.10">
    <property type="entry name" value="Trypsin-like serine proteases"/>
    <property type="match status" value="2"/>
</dbReference>
<evidence type="ECO:0000256" key="2">
    <source>
        <dbReference type="SAM" id="Phobius"/>
    </source>
</evidence>
<reference evidence="3 4" key="1">
    <citation type="journal article" date="2000" name="DNA Res.">
        <title>Complete genome structure of the nitrogen-fixing symbiotic bacterium Mesorhizobium loti.</title>
        <authorList>
            <person name="Kaneko T."/>
            <person name="Nakamura Y."/>
            <person name="Sato S."/>
            <person name="Asamizu E."/>
            <person name="Kato T."/>
            <person name="Sasamoto S."/>
            <person name="Watanabe A."/>
            <person name="Idesawa K."/>
            <person name="Ishikawa A."/>
            <person name="Kawashima K."/>
            <person name="Kimura T."/>
            <person name="Kishida Y."/>
            <person name="Kiyokawa C."/>
            <person name="Kohara M."/>
            <person name="Matsumoto M."/>
            <person name="Matsuno A."/>
            <person name="Mochizuki Y."/>
            <person name="Nakayama S."/>
            <person name="Nakazaki N."/>
            <person name="Shimpo S."/>
            <person name="Sugimoto M."/>
            <person name="Takeuchi C."/>
            <person name="Yamada M."/>
            <person name="Tabata S."/>
        </authorList>
    </citation>
    <scope>NUCLEOTIDE SEQUENCE [LARGE SCALE GENOMIC DNA]</scope>
    <source>
        <strain evidence="4">LMG 29417 / CECT 9101 / MAFF 303099</strain>
        <plasmid evidence="3 4">pMLa</plasmid>
    </source>
</reference>
<organism evidence="3 4">
    <name type="scientific">Mesorhizobium japonicum (strain LMG 29417 / CECT 9101 / MAFF 303099)</name>
    <name type="common">Mesorhizobium loti (strain MAFF 303099)</name>
    <dbReference type="NCBI Taxonomy" id="266835"/>
    <lineage>
        <taxon>Bacteria</taxon>
        <taxon>Pseudomonadati</taxon>
        <taxon>Pseudomonadota</taxon>
        <taxon>Alphaproteobacteria</taxon>
        <taxon>Hyphomicrobiales</taxon>
        <taxon>Phyllobacteriaceae</taxon>
        <taxon>Mesorhizobium</taxon>
    </lineage>
</organism>
<dbReference type="EMBL" id="BA000013">
    <property type="protein sequence ID" value="BAB54565.1"/>
    <property type="molecule type" value="Genomic_DNA"/>
</dbReference>
<keyword evidence="2" id="KW-0472">Membrane</keyword>
<evidence type="ECO:0000313" key="3">
    <source>
        <dbReference type="EMBL" id="BAB54565.1"/>
    </source>
</evidence>
<name>Q981Z4_RHILO</name>
<protein>
    <submittedName>
        <fullName evidence="3">Putative protease</fullName>
    </submittedName>
</protein>
<dbReference type="PANTHER" id="PTHR43019:SF23">
    <property type="entry name" value="PROTEASE DO-LIKE 5, CHLOROPLASTIC"/>
    <property type="match status" value="1"/>
</dbReference>
<evidence type="ECO:0000256" key="1">
    <source>
        <dbReference type="SAM" id="MobiDB-lite"/>
    </source>
</evidence>
<keyword evidence="3" id="KW-0645">Protease</keyword>
<feature type="region of interest" description="Disordered" evidence="1">
    <location>
        <begin position="191"/>
        <end position="210"/>
    </location>
</feature>
<dbReference type="Pfam" id="PF13365">
    <property type="entry name" value="Trypsin_2"/>
    <property type="match status" value="1"/>
</dbReference>
<dbReference type="KEGG" id="mlo:mll9173"/>
<dbReference type="AlphaFoldDB" id="Q981Z4"/>
<feature type="transmembrane region" description="Helical" evidence="2">
    <location>
        <begin position="219"/>
        <end position="240"/>
    </location>
</feature>
<keyword evidence="3" id="KW-0378">Hydrolase</keyword>
<dbReference type="InterPro" id="IPR043504">
    <property type="entry name" value="Peptidase_S1_PA_chymotrypsin"/>
</dbReference>
<dbReference type="HOGENOM" id="CLU_439879_0_0_5"/>
<keyword evidence="2" id="KW-0812">Transmembrane</keyword>
<dbReference type="RefSeq" id="WP_010915988.1">
    <property type="nucleotide sequence ID" value="NC_002679.1"/>
</dbReference>
<dbReference type="PRINTS" id="PR00834">
    <property type="entry name" value="PROTEASES2C"/>
</dbReference>
<keyword evidence="3" id="KW-0614">Plasmid</keyword>
<sequence length="552" mass="57247">MAGGGNVHFIRSTQARSVDVLAVDGKSLWRDCDATFARIEKLCGDDASRLFAEPNVKEQDDGRLVVAWFGAFDDEPKQLDMLDRGMRSRVLSSLAARFEALRPALADREIGETVAAMLNVADDSSIVAVGENAVLTNWGMLPEEARSSPAAFVRHSERTIASYLPSGISPRVPGQTWTIGGAALGTARVVSAPERAEPSKPVSSSPVSQPMTSAKTRRISLWPVLAIALVFAACLIYAAWPGNLLYPEALQPPQPPSLVDNAEINRSLEARIGKIKAELAKAACNADASVLGPQILDPQKPGAAVGPPPPPGSPQALLASLDSATVLVLAPLTGNSLSTGSGFFVGPRDILTNNHVVEGAGDTVFVASKALGRAVPAHVVAKAAASATGDPDFALLRVDDAPSGVTALQLSTGIGRLDSVIAGGFPGFVMSMDKTYRDIINGDTSGIGNLEMVVTQGNVMAMPQDGATKVITHSANISRGNSGGPLSDACGRAVGVNTFIILDGENAQKLNFSLSARDAIRFLSSNGVTVTTTDKPCVPAAAPTPGQPGPAK</sequence>
<dbReference type="Proteomes" id="UP000000552">
    <property type="component" value="Plasmid pMLa"/>
</dbReference>
<proteinExistence type="predicted"/>
<dbReference type="SUPFAM" id="SSF50494">
    <property type="entry name" value="Trypsin-like serine proteases"/>
    <property type="match status" value="1"/>
</dbReference>
<accession>Q981Z4</accession>
<dbReference type="InterPro" id="IPR001940">
    <property type="entry name" value="Peptidase_S1C"/>
</dbReference>
<dbReference type="GO" id="GO:0004252">
    <property type="term" value="F:serine-type endopeptidase activity"/>
    <property type="evidence" value="ECO:0007669"/>
    <property type="project" value="InterPro"/>
</dbReference>
<dbReference type="GO" id="GO:0006508">
    <property type="term" value="P:proteolysis"/>
    <property type="evidence" value="ECO:0007669"/>
    <property type="project" value="UniProtKB-KW"/>
</dbReference>
<geneLocation type="plasmid" evidence="3 4">
    <name>pMLa</name>
</geneLocation>
<dbReference type="PANTHER" id="PTHR43019">
    <property type="entry name" value="SERINE ENDOPROTEASE DEGS"/>
    <property type="match status" value="1"/>
</dbReference>
<dbReference type="InterPro" id="IPR009003">
    <property type="entry name" value="Peptidase_S1_PA"/>
</dbReference>
<evidence type="ECO:0000313" key="4">
    <source>
        <dbReference type="Proteomes" id="UP000000552"/>
    </source>
</evidence>
<keyword evidence="2" id="KW-1133">Transmembrane helix</keyword>
<feature type="compositionally biased region" description="Low complexity" evidence="1">
    <location>
        <begin position="199"/>
        <end position="210"/>
    </location>
</feature>